<evidence type="ECO:0000313" key="3">
    <source>
        <dbReference type="Proteomes" id="UP000033475"/>
    </source>
</evidence>
<dbReference type="InterPro" id="IPR013321">
    <property type="entry name" value="Arc_rbn_hlx_hlx"/>
</dbReference>
<dbReference type="Pfam" id="PF01402">
    <property type="entry name" value="RHH_1"/>
    <property type="match status" value="1"/>
</dbReference>
<dbReference type="AlphaFoldDB" id="A0A0F3MT74"/>
<dbReference type="PATRIC" id="fig|1359196.3.peg.981"/>
<sequence length="78" mass="9254">MSALTVRLPDDLAEEVAKRAKKLHISRSQYIRRSIETMNKSLYEQERKEKLFAISMRTRKESMKINSEFSNIEHDPKN</sequence>
<gene>
    <name evidence="2" type="ORF">RFEPED_1012</name>
</gene>
<dbReference type="CDD" id="cd21631">
    <property type="entry name" value="RHH_CopG_NikR-like"/>
    <property type="match status" value="1"/>
</dbReference>
<proteinExistence type="predicted"/>
<organism evidence="2 3">
    <name type="scientific">Rickettsia felis str. Pedreira</name>
    <dbReference type="NCBI Taxonomy" id="1359196"/>
    <lineage>
        <taxon>Bacteria</taxon>
        <taxon>Pseudomonadati</taxon>
        <taxon>Pseudomonadota</taxon>
        <taxon>Alphaproteobacteria</taxon>
        <taxon>Rickettsiales</taxon>
        <taxon>Rickettsiaceae</taxon>
        <taxon>Rickettsieae</taxon>
        <taxon>Rickettsia</taxon>
        <taxon>spotted fever group</taxon>
    </lineage>
</organism>
<evidence type="ECO:0000313" key="2">
    <source>
        <dbReference type="EMBL" id="KJV58622.1"/>
    </source>
</evidence>
<dbReference type="RefSeq" id="WP_011271642.1">
    <property type="nucleotide sequence ID" value="NZ_LANQ01000001.1"/>
</dbReference>
<dbReference type="GO" id="GO:0006355">
    <property type="term" value="P:regulation of DNA-templated transcription"/>
    <property type="evidence" value="ECO:0007669"/>
    <property type="project" value="InterPro"/>
</dbReference>
<dbReference type="InterPro" id="IPR010985">
    <property type="entry name" value="Ribbon_hlx_hlx"/>
</dbReference>
<accession>A0A0F3MT74</accession>
<protein>
    <submittedName>
        <fullName evidence="2">Ribbon-helix-helix, copG family protein</fullName>
    </submittedName>
</protein>
<dbReference type="InterPro" id="IPR002145">
    <property type="entry name" value="CopG"/>
</dbReference>
<feature type="domain" description="Ribbon-helix-helix protein CopG" evidence="1">
    <location>
        <begin position="4"/>
        <end position="36"/>
    </location>
</feature>
<name>A0A0F3MT74_RICFI</name>
<dbReference type="EMBL" id="LANQ01000001">
    <property type="protein sequence ID" value="KJV58622.1"/>
    <property type="molecule type" value="Genomic_DNA"/>
</dbReference>
<evidence type="ECO:0000259" key="1">
    <source>
        <dbReference type="Pfam" id="PF01402"/>
    </source>
</evidence>
<comment type="caution">
    <text evidence="2">The sequence shown here is derived from an EMBL/GenBank/DDBJ whole genome shotgun (WGS) entry which is preliminary data.</text>
</comment>
<dbReference type="Proteomes" id="UP000033475">
    <property type="component" value="Unassembled WGS sequence"/>
</dbReference>
<dbReference type="SUPFAM" id="SSF47598">
    <property type="entry name" value="Ribbon-helix-helix"/>
    <property type="match status" value="1"/>
</dbReference>
<dbReference type="Gene3D" id="1.10.1220.10">
    <property type="entry name" value="Met repressor-like"/>
    <property type="match status" value="1"/>
</dbReference>
<reference evidence="2 3" key="1">
    <citation type="submission" date="2015-01" db="EMBL/GenBank/DDBJ databases">
        <title>Genome Sequencing of Rickettsiales.</title>
        <authorList>
            <person name="Daugherty S.C."/>
            <person name="Su Q."/>
            <person name="Abolude K."/>
            <person name="Beier-Sexton M."/>
            <person name="Carlyon J.A."/>
            <person name="Carter R."/>
            <person name="Day N.P."/>
            <person name="Dumler S.J."/>
            <person name="Dyachenko V."/>
            <person name="Godinez A."/>
            <person name="Kurtti T.J."/>
            <person name="Lichay M."/>
            <person name="Mullins K.E."/>
            <person name="Ott S."/>
            <person name="Pappas-Brown V."/>
            <person name="Paris D.H."/>
            <person name="Patel P."/>
            <person name="Richards A.L."/>
            <person name="Sadzewicz L."/>
            <person name="Sears K."/>
            <person name="Seidman D."/>
            <person name="Sengamalay N."/>
            <person name="Stenos J."/>
            <person name="Tallon L.J."/>
            <person name="Vincent G."/>
            <person name="Fraser C.M."/>
            <person name="Munderloh U."/>
            <person name="Dunning-Hotopp J.C."/>
        </authorList>
    </citation>
    <scope>NUCLEOTIDE SEQUENCE [LARGE SCALE GENOMIC DNA]</scope>
    <source>
        <strain evidence="2 3">Pedreira</strain>
    </source>
</reference>